<dbReference type="PANTHER" id="PTHR21301:SF10">
    <property type="entry name" value="REVERSE TRANSCRIPTASE DOMAIN-CONTAINING PROTEIN"/>
    <property type="match status" value="1"/>
</dbReference>
<dbReference type="InterPro" id="IPR043502">
    <property type="entry name" value="DNA/RNA_pol_sf"/>
</dbReference>
<dbReference type="SMART" id="SM00465">
    <property type="entry name" value="GIYc"/>
    <property type="match status" value="1"/>
</dbReference>
<dbReference type="CDD" id="cd10442">
    <property type="entry name" value="GIY-YIG_PLEs"/>
    <property type="match status" value="1"/>
</dbReference>
<dbReference type="SUPFAM" id="SSF56672">
    <property type="entry name" value="DNA/RNA polymerases"/>
    <property type="match status" value="1"/>
</dbReference>
<feature type="domain" description="GIY-YIG" evidence="1">
    <location>
        <begin position="576"/>
        <end position="667"/>
    </location>
</feature>
<dbReference type="Pfam" id="PF00078">
    <property type="entry name" value="RVT_1"/>
    <property type="match status" value="1"/>
</dbReference>
<dbReference type="EMBL" id="HBUF01090924">
    <property type="protein sequence ID" value="CAG6635692.1"/>
    <property type="molecule type" value="Transcribed_RNA"/>
</dbReference>
<dbReference type="Pfam" id="PF26215">
    <property type="entry name" value="HTH_animal"/>
    <property type="match status" value="1"/>
</dbReference>
<name>A0A8D8QQ87_9HEMI</name>
<dbReference type="Gene3D" id="1.10.10.2210">
    <property type="match status" value="1"/>
</dbReference>
<dbReference type="EMBL" id="HBUF01090926">
    <property type="protein sequence ID" value="CAG6635696.1"/>
    <property type="molecule type" value="Transcribed_RNA"/>
</dbReference>
<dbReference type="GO" id="GO:0071897">
    <property type="term" value="P:DNA biosynthetic process"/>
    <property type="evidence" value="ECO:0007669"/>
    <property type="project" value="UniProtKB-ARBA"/>
</dbReference>
<dbReference type="CDD" id="cd00304">
    <property type="entry name" value="RT_like"/>
    <property type="match status" value="1"/>
</dbReference>
<dbReference type="PROSITE" id="PS50878">
    <property type="entry name" value="RT_POL"/>
    <property type="match status" value="1"/>
</dbReference>
<feature type="domain" description="Reverse transcriptase" evidence="2">
    <location>
        <begin position="187"/>
        <end position="424"/>
    </location>
</feature>
<evidence type="ECO:0008006" key="4">
    <source>
        <dbReference type="Google" id="ProtNLM"/>
    </source>
</evidence>
<dbReference type="PANTHER" id="PTHR21301">
    <property type="entry name" value="REVERSE TRANSCRIPTASE"/>
    <property type="match status" value="1"/>
</dbReference>
<sequence>MFEKRNTQTRKLNYLIENQVENPQITDDVPEIEFFPRFLNLSDCELTDEEKVLLNKGIKYCPKHELSNDVIQNLAVDIENSLDRQETAVKYKCVDTLKQCMKSNQPNFNSREFSLIKQIKNKCIDQDVTITKADKNDSIVFFQTSEYDSKMRDFLSNNDAVLLPRDPTNKYQGDVKNVIKYSCLLTEKEKFKLINKNPTVPKIYGLAKVHKTGIPLRPVVSYRTAPAFRLAKKTNDTYRYFTKFKNPYSTYNSIEVVDKLKNIEVPPGAKLVSFDVVNLFPSIPVPELKTLLEENIQRTTKLNPLLKKELYDFMCMCLDQNYFAFKNRIYSQRDGLPMGSPLSSLCAEIFMYHLEKKILEEENEFKDKVIYWVRYVDDILCLFSDTEEEIQRFSQYLNSLHRNIQFTTEYINEGRSINFLDLTISLRNGKHEFEIFHKPTSTDVTIPWDSSHCIIHKRAAFTYYFDRLLRTPMTEENYKKEYNRILRIGLNNGYSLHWIKKILESRRKIQMCAIICPSHQQSQKKKTTYRKLLYTGDVSNKLKRLIETDTRKVALYPNRVLGRTLYNRKDTLPNDKKSGVYKLICNDCNGYYVGQTARSFEKRIKEHVSAHTNKAMNKSNFAQHLLEENHSFNPTTGVKYLHFCEGGRTLNVLESIEIRRNNPDGKILNFQLDVLDSPLIRFVTSVHDNKTK</sequence>
<dbReference type="Gene3D" id="3.10.10.20">
    <property type="match status" value="1"/>
</dbReference>
<dbReference type="EMBL" id="HBUF01090925">
    <property type="protein sequence ID" value="CAG6635694.1"/>
    <property type="molecule type" value="Transcribed_RNA"/>
</dbReference>
<evidence type="ECO:0000259" key="1">
    <source>
        <dbReference type="PROSITE" id="PS50164"/>
    </source>
</evidence>
<dbReference type="InterPro" id="IPR000477">
    <property type="entry name" value="RT_dom"/>
</dbReference>
<accession>A0A8D8QQ87</accession>
<reference evidence="3" key="1">
    <citation type="submission" date="2021-05" db="EMBL/GenBank/DDBJ databases">
        <authorList>
            <person name="Alioto T."/>
            <person name="Alioto T."/>
            <person name="Gomez Garrido J."/>
        </authorList>
    </citation>
    <scope>NUCLEOTIDE SEQUENCE</scope>
</reference>
<dbReference type="InterPro" id="IPR058912">
    <property type="entry name" value="HTH_animal"/>
</dbReference>
<dbReference type="EMBL" id="HBUF01090927">
    <property type="protein sequence ID" value="CAG6635698.1"/>
    <property type="molecule type" value="Transcribed_RNA"/>
</dbReference>
<proteinExistence type="predicted"/>
<dbReference type="EMBL" id="HBUF01377181">
    <property type="protein sequence ID" value="CAG6728799.1"/>
    <property type="molecule type" value="Transcribed_RNA"/>
</dbReference>
<organism evidence="3">
    <name type="scientific">Cacopsylla melanoneura</name>
    <dbReference type="NCBI Taxonomy" id="428564"/>
    <lineage>
        <taxon>Eukaryota</taxon>
        <taxon>Metazoa</taxon>
        <taxon>Ecdysozoa</taxon>
        <taxon>Arthropoda</taxon>
        <taxon>Hexapoda</taxon>
        <taxon>Insecta</taxon>
        <taxon>Pterygota</taxon>
        <taxon>Neoptera</taxon>
        <taxon>Paraneoptera</taxon>
        <taxon>Hemiptera</taxon>
        <taxon>Sternorrhyncha</taxon>
        <taxon>Psylloidea</taxon>
        <taxon>Psyllidae</taxon>
        <taxon>Psyllinae</taxon>
        <taxon>Cacopsylla</taxon>
    </lineage>
</organism>
<dbReference type="Gene3D" id="3.30.70.2630">
    <property type="match status" value="1"/>
</dbReference>
<dbReference type="Pfam" id="PF01541">
    <property type="entry name" value="GIY-YIG"/>
    <property type="match status" value="1"/>
</dbReference>
<evidence type="ECO:0000313" key="3">
    <source>
        <dbReference type="EMBL" id="CAG6635696.1"/>
    </source>
</evidence>
<evidence type="ECO:0000259" key="2">
    <source>
        <dbReference type="PROSITE" id="PS50878"/>
    </source>
</evidence>
<dbReference type="InterPro" id="IPR000305">
    <property type="entry name" value="GIY-YIG_endonuc"/>
</dbReference>
<dbReference type="PROSITE" id="PS50164">
    <property type="entry name" value="GIY_YIG"/>
    <property type="match status" value="1"/>
</dbReference>
<dbReference type="InterPro" id="IPR035901">
    <property type="entry name" value="GIY-YIG_endonuc_sf"/>
</dbReference>
<dbReference type="Gene3D" id="3.40.1440.10">
    <property type="entry name" value="GIY-YIG endonuclease"/>
    <property type="match status" value="1"/>
</dbReference>
<dbReference type="AlphaFoldDB" id="A0A8D8QQ87"/>
<dbReference type="SUPFAM" id="SSF82771">
    <property type="entry name" value="GIY-YIG endonuclease"/>
    <property type="match status" value="1"/>
</dbReference>
<protein>
    <recommendedName>
        <fullName evidence="4">Reverse transcriptase domain-containing protein</fullName>
    </recommendedName>
</protein>